<keyword evidence="2 4" id="KW-0646">Protease inhibitor</keyword>
<evidence type="ECO:0000256" key="4">
    <source>
        <dbReference type="PROSITE-ProRule" id="PRU01377"/>
    </source>
</evidence>
<protein>
    <submittedName>
        <fullName evidence="7">Latexin-like isoform X2</fullName>
    </submittedName>
</protein>
<organism evidence="7 8">
    <name type="scientific">Acipenser oxyrinchus oxyrinchus</name>
    <dbReference type="NCBI Taxonomy" id="40147"/>
    <lineage>
        <taxon>Eukaryota</taxon>
        <taxon>Metazoa</taxon>
        <taxon>Chordata</taxon>
        <taxon>Craniata</taxon>
        <taxon>Vertebrata</taxon>
        <taxon>Euteleostomi</taxon>
        <taxon>Actinopterygii</taxon>
        <taxon>Chondrostei</taxon>
        <taxon>Acipenseriformes</taxon>
        <taxon>Acipenseridae</taxon>
        <taxon>Acipenser</taxon>
    </lineage>
</organism>
<keyword evidence="8" id="KW-1185">Reference proteome</keyword>
<comment type="caution">
    <text evidence="7">The sequence shown here is derived from an EMBL/GenBank/DDBJ whole genome shotgun (WGS) entry which is preliminary data.</text>
</comment>
<dbReference type="PANTHER" id="PTHR28591:SF1">
    <property type="entry name" value="LATEXIN"/>
    <property type="match status" value="1"/>
</dbReference>
<proteinExistence type="inferred from homology"/>
<comment type="similarity">
    <text evidence="1 4">Belongs to the protease inhibitor I47 (latexin) family.</text>
</comment>
<feature type="domain" description="Cystatin LXN-type" evidence="6">
    <location>
        <begin position="66"/>
        <end position="166"/>
    </location>
</feature>
<dbReference type="InterPro" id="IPR009684">
    <property type="entry name" value="Latexin"/>
</dbReference>
<dbReference type="InterPro" id="IPR049897">
    <property type="entry name" value="CYSTATIN_LXN"/>
</dbReference>
<evidence type="ECO:0000256" key="3">
    <source>
        <dbReference type="ARBA" id="ARBA00022737"/>
    </source>
</evidence>
<evidence type="ECO:0000256" key="5">
    <source>
        <dbReference type="SAM" id="SignalP"/>
    </source>
</evidence>
<reference evidence="7" key="1">
    <citation type="submission" date="2022-02" db="EMBL/GenBank/DDBJ databases">
        <title>Atlantic sturgeon de novo genome assembly.</title>
        <authorList>
            <person name="Stock M."/>
            <person name="Klopp C."/>
            <person name="Guiguen Y."/>
            <person name="Cabau C."/>
            <person name="Parinello H."/>
            <person name="Santidrian Yebra-Pimentel E."/>
            <person name="Kuhl H."/>
            <person name="Dirks R.P."/>
            <person name="Guessner J."/>
            <person name="Wuertz S."/>
            <person name="Du K."/>
            <person name="Schartl M."/>
        </authorList>
    </citation>
    <scope>NUCLEOTIDE SEQUENCE</scope>
    <source>
        <strain evidence="7">STURGEONOMICS-FGT-2020</strain>
        <tissue evidence="7">Whole blood</tissue>
    </source>
</reference>
<dbReference type="FunFam" id="3.10.450.10:FF:000007">
    <property type="entry name" value="latexin"/>
    <property type="match status" value="1"/>
</dbReference>
<dbReference type="AlphaFoldDB" id="A0AAD8D2G6"/>
<evidence type="ECO:0000259" key="6">
    <source>
        <dbReference type="PROSITE" id="PS52033"/>
    </source>
</evidence>
<dbReference type="Pfam" id="PF06907">
    <property type="entry name" value="LXN"/>
    <property type="match status" value="1"/>
</dbReference>
<dbReference type="Proteomes" id="UP001230051">
    <property type="component" value="Unassembled WGS sequence"/>
</dbReference>
<gene>
    <name evidence="7" type="primary">Lxn</name>
    <name evidence="7" type="ORF">AOXY_G17365</name>
</gene>
<dbReference type="PANTHER" id="PTHR28591">
    <property type="entry name" value="LATEXIN"/>
    <property type="match status" value="1"/>
</dbReference>
<accession>A0AAD8D2G6</accession>
<dbReference type="InterPro" id="IPR046350">
    <property type="entry name" value="Cystatin_sf"/>
</dbReference>
<feature type="signal peptide" evidence="5">
    <location>
        <begin position="1"/>
        <end position="17"/>
    </location>
</feature>
<evidence type="ECO:0000256" key="2">
    <source>
        <dbReference type="ARBA" id="ARBA00022690"/>
    </source>
</evidence>
<dbReference type="EMBL" id="JAGXEW010000016">
    <property type="protein sequence ID" value="KAK1162492.1"/>
    <property type="molecule type" value="Genomic_DNA"/>
</dbReference>
<dbReference type="GO" id="GO:0005615">
    <property type="term" value="C:extracellular space"/>
    <property type="evidence" value="ECO:0007669"/>
    <property type="project" value="TreeGrafter"/>
</dbReference>
<evidence type="ECO:0000313" key="8">
    <source>
        <dbReference type="Proteomes" id="UP001230051"/>
    </source>
</evidence>
<evidence type="ECO:0000256" key="1">
    <source>
        <dbReference type="ARBA" id="ARBA00010083"/>
    </source>
</evidence>
<feature type="domain" description="Cystatin LXN-type" evidence="6">
    <location>
        <begin position="185"/>
        <end position="289"/>
    </location>
</feature>
<dbReference type="SUPFAM" id="SSF54403">
    <property type="entry name" value="Cystatin/monellin"/>
    <property type="match status" value="2"/>
</dbReference>
<keyword evidence="5" id="KW-0732">Signal</keyword>
<evidence type="ECO:0000313" key="7">
    <source>
        <dbReference type="EMBL" id="KAK1162492.1"/>
    </source>
</evidence>
<dbReference type="Gene3D" id="3.10.450.10">
    <property type="match status" value="2"/>
</dbReference>
<keyword evidence="3" id="KW-0677">Repeat</keyword>
<dbReference type="PROSITE" id="PS52033">
    <property type="entry name" value="CYSTATIN_LXN"/>
    <property type="match status" value="2"/>
</dbReference>
<sequence>MRGTLWIVLGLFPLVDGHPTLKTNQNSLETADAALNHQSGSLNSVLHLDDTEKAALEPTRVDPAFPMKELNTSHYPATRAARVAQHYLNYHHGSPSKWFMVHDIKKASSEDIPEVGTKYHVQFSVQEQATKEIVGNCTAEILFRQTEEQSAPEVNCTCDDLLKIETSDADHALYHHIKHQPEPMTGMDIPDSQGNIPKEMEPFWYLGGIGASFIMWQQSNESTLYNMVHVHSVKQLNSENDLLAFDYVVLLHDMVSQEIIHWHMQVAWNPTQGVKVTQCHLLPKGTMKQPSAEKHKI</sequence>
<name>A0AAD8D2G6_ACIOX</name>
<feature type="chain" id="PRO_5042032399" evidence="5">
    <location>
        <begin position="18"/>
        <end position="297"/>
    </location>
</feature>
<dbReference type="GO" id="GO:0008191">
    <property type="term" value="F:metalloendopeptidase inhibitor activity"/>
    <property type="evidence" value="ECO:0007669"/>
    <property type="project" value="UniProtKB-UniRule"/>
</dbReference>